<accession>A0A166JIE4</accession>
<evidence type="ECO:0000313" key="2">
    <source>
        <dbReference type="EMBL" id="KZP20892.1"/>
    </source>
</evidence>
<name>A0A166JIE4_9AGAM</name>
<gene>
    <name evidence="2" type="ORF">FIBSPDRAFT_1044474</name>
</gene>
<protein>
    <submittedName>
        <fullName evidence="2">Uncharacterized protein</fullName>
    </submittedName>
</protein>
<feature type="region of interest" description="Disordered" evidence="1">
    <location>
        <begin position="100"/>
        <end position="127"/>
    </location>
</feature>
<sequence>MTRSAFIENRTSDYKEDRQYTGPEVVFQFEVLEAPPRIVSSLPSELHQLRDVIHPSKGPIAIASDLADLESALSSAIDIENITTPFQVDGAPTASISMQRIRDPLPPTSQDHSKRPTQLQRPELRAAEKLFDRGEKGYIYF</sequence>
<evidence type="ECO:0000313" key="3">
    <source>
        <dbReference type="Proteomes" id="UP000076532"/>
    </source>
</evidence>
<dbReference type="AlphaFoldDB" id="A0A166JIE4"/>
<organism evidence="2 3">
    <name type="scientific">Athelia psychrophila</name>
    <dbReference type="NCBI Taxonomy" id="1759441"/>
    <lineage>
        <taxon>Eukaryota</taxon>
        <taxon>Fungi</taxon>
        <taxon>Dikarya</taxon>
        <taxon>Basidiomycota</taxon>
        <taxon>Agaricomycotina</taxon>
        <taxon>Agaricomycetes</taxon>
        <taxon>Agaricomycetidae</taxon>
        <taxon>Atheliales</taxon>
        <taxon>Atheliaceae</taxon>
        <taxon>Athelia</taxon>
    </lineage>
</organism>
<evidence type="ECO:0000256" key="1">
    <source>
        <dbReference type="SAM" id="MobiDB-lite"/>
    </source>
</evidence>
<dbReference type="Proteomes" id="UP000076532">
    <property type="component" value="Unassembled WGS sequence"/>
</dbReference>
<dbReference type="EMBL" id="KV417551">
    <property type="protein sequence ID" value="KZP20892.1"/>
    <property type="molecule type" value="Genomic_DNA"/>
</dbReference>
<reference evidence="2 3" key="1">
    <citation type="journal article" date="2016" name="Mol. Biol. Evol.">
        <title>Comparative Genomics of Early-Diverging Mushroom-Forming Fungi Provides Insights into the Origins of Lignocellulose Decay Capabilities.</title>
        <authorList>
            <person name="Nagy L.G."/>
            <person name="Riley R."/>
            <person name="Tritt A."/>
            <person name="Adam C."/>
            <person name="Daum C."/>
            <person name="Floudas D."/>
            <person name="Sun H."/>
            <person name="Yadav J.S."/>
            <person name="Pangilinan J."/>
            <person name="Larsson K.H."/>
            <person name="Matsuura K."/>
            <person name="Barry K."/>
            <person name="Labutti K."/>
            <person name="Kuo R."/>
            <person name="Ohm R.A."/>
            <person name="Bhattacharya S.S."/>
            <person name="Shirouzu T."/>
            <person name="Yoshinaga Y."/>
            <person name="Martin F.M."/>
            <person name="Grigoriev I.V."/>
            <person name="Hibbett D.S."/>
        </authorList>
    </citation>
    <scope>NUCLEOTIDE SEQUENCE [LARGE SCALE GENOMIC DNA]</scope>
    <source>
        <strain evidence="2 3">CBS 109695</strain>
    </source>
</reference>
<keyword evidence="3" id="KW-1185">Reference proteome</keyword>
<proteinExistence type="predicted"/>